<organism evidence="1">
    <name type="scientific">Siphoviridae sp. ctgN495</name>
    <dbReference type="NCBI Taxonomy" id="2825608"/>
    <lineage>
        <taxon>Viruses</taxon>
        <taxon>Duplodnaviria</taxon>
        <taxon>Heunggongvirae</taxon>
        <taxon>Uroviricota</taxon>
        <taxon>Caudoviricetes</taxon>
    </lineage>
</organism>
<dbReference type="SUPFAM" id="SSF109604">
    <property type="entry name" value="HD-domain/PDEase-like"/>
    <property type="match status" value="1"/>
</dbReference>
<dbReference type="EMBL" id="BK016063">
    <property type="protein sequence ID" value="DAF92171.1"/>
    <property type="molecule type" value="Genomic_DNA"/>
</dbReference>
<name>A0A8S5UCL6_9CAUD</name>
<reference evidence="1" key="1">
    <citation type="journal article" date="2021" name="Proc. Natl. Acad. Sci. U.S.A.">
        <title>A Catalog of Tens of Thousands of Viruses from Human Metagenomes Reveals Hidden Associations with Chronic Diseases.</title>
        <authorList>
            <person name="Tisza M.J."/>
            <person name="Buck C.B."/>
        </authorList>
    </citation>
    <scope>NUCLEOTIDE SEQUENCE</scope>
    <source>
        <strain evidence="1">CtgN495</strain>
    </source>
</reference>
<keyword evidence="1" id="KW-0547">Nucleotide-binding</keyword>
<dbReference type="Gene3D" id="1.10.3210.10">
    <property type="entry name" value="Hypothetical protein af1432"/>
    <property type="match status" value="1"/>
</dbReference>
<proteinExistence type="predicted"/>
<sequence length="298" mass="34764">MPAVYKPFSEFKYWFIRDNEENVSVFRSSDKKKIGFMTIDPSEVDVSMTKDNKWFLPYHEAVVSDDISENEVVCSYNDWINRPEYCVGCYNKPIIDGMSNYSRREVYINILTGCCYIRAYNNGRDPDTCQDAVDRIVAWLDETDFFTAPASTRFHESFEGGLLYHTLKVYNQIVDLMKVTKFSKVGIASAALVALVHDWCKINLYSPYKKNVKNRETGQWEQVDAYNRGSYEFPHGQQSLEVARCFFKFTQEEKLAITHHMGHWYCHSSEESCLQTSNERYPLVHMLQFADQLAITSY</sequence>
<accession>A0A8S5UCL6</accession>
<dbReference type="GO" id="GO:0004386">
    <property type="term" value="F:helicase activity"/>
    <property type="evidence" value="ECO:0007669"/>
    <property type="project" value="UniProtKB-KW"/>
</dbReference>
<keyword evidence="1" id="KW-0347">Helicase</keyword>
<keyword evidence="1" id="KW-0378">Hydrolase</keyword>
<keyword evidence="1" id="KW-0067">ATP-binding</keyword>
<protein>
    <submittedName>
        <fullName evidence="1">Putative helicase</fullName>
    </submittedName>
</protein>
<evidence type="ECO:0000313" key="1">
    <source>
        <dbReference type="EMBL" id="DAF92171.1"/>
    </source>
</evidence>